<proteinExistence type="predicted"/>
<dbReference type="Proteomes" id="UP000199541">
    <property type="component" value="Unassembled WGS sequence"/>
</dbReference>
<dbReference type="AlphaFoldDB" id="A0AAN4ZZ51"/>
<evidence type="ECO:0000313" key="4">
    <source>
        <dbReference type="Proteomes" id="UP000199541"/>
    </source>
</evidence>
<evidence type="ECO:0000256" key="1">
    <source>
        <dbReference type="SAM" id="SignalP"/>
    </source>
</evidence>
<keyword evidence="1" id="KW-0732">Signal</keyword>
<evidence type="ECO:0000313" key="3">
    <source>
        <dbReference type="EMBL" id="SDW86762.1"/>
    </source>
</evidence>
<accession>A0AAN4ZZ51</accession>
<dbReference type="RefSeq" id="WP_051646159.1">
    <property type="nucleotide sequence ID" value="NZ_BNAB01000006.1"/>
</dbReference>
<evidence type="ECO:0000313" key="2">
    <source>
        <dbReference type="EMBL" id="GHE01438.1"/>
    </source>
</evidence>
<reference evidence="2" key="1">
    <citation type="journal article" date="2014" name="Int. J. Syst. Evol. Microbiol.">
        <title>Complete genome sequence of Corynebacterium casei LMG S-19264T (=DSM 44701T), isolated from a smear-ripened cheese.</title>
        <authorList>
            <consortium name="US DOE Joint Genome Institute (JGI-PGF)"/>
            <person name="Walter F."/>
            <person name="Albersmeier A."/>
            <person name="Kalinowski J."/>
            <person name="Ruckert C."/>
        </authorList>
    </citation>
    <scope>NUCLEOTIDE SEQUENCE</scope>
    <source>
        <strain evidence="2">CGMCC 1.10859</strain>
    </source>
</reference>
<comment type="caution">
    <text evidence="2">The sequence shown here is derived from an EMBL/GenBank/DDBJ whole genome shotgun (WGS) entry which is preliminary data.</text>
</comment>
<organism evidence="2 5">
    <name type="scientific">Allgaiera indica</name>
    <dbReference type="NCBI Taxonomy" id="765699"/>
    <lineage>
        <taxon>Bacteria</taxon>
        <taxon>Pseudomonadati</taxon>
        <taxon>Pseudomonadota</taxon>
        <taxon>Alphaproteobacteria</taxon>
        <taxon>Rhodobacterales</taxon>
        <taxon>Paracoccaceae</taxon>
        <taxon>Allgaiera</taxon>
    </lineage>
</organism>
<protein>
    <recommendedName>
        <fullName evidence="6">Lipoprotein</fullName>
    </recommendedName>
</protein>
<evidence type="ECO:0008006" key="6">
    <source>
        <dbReference type="Google" id="ProtNLM"/>
    </source>
</evidence>
<name>A0AAN4ZZ51_9RHOB</name>
<reference evidence="3 4" key="2">
    <citation type="submission" date="2016-10" db="EMBL/GenBank/DDBJ databases">
        <authorList>
            <person name="Varghese N."/>
            <person name="Submissions S."/>
        </authorList>
    </citation>
    <scope>NUCLEOTIDE SEQUENCE [LARGE SCALE GENOMIC DNA]</scope>
    <source>
        <strain evidence="3 4">DSM 24802</strain>
    </source>
</reference>
<feature type="chain" id="PRO_5042846346" description="Lipoprotein" evidence="1">
    <location>
        <begin position="27"/>
        <end position="143"/>
    </location>
</feature>
<dbReference type="Proteomes" id="UP000634647">
    <property type="component" value="Unassembled WGS sequence"/>
</dbReference>
<dbReference type="EMBL" id="FNOB01000007">
    <property type="protein sequence ID" value="SDW86762.1"/>
    <property type="molecule type" value="Genomic_DNA"/>
</dbReference>
<feature type="signal peptide" evidence="1">
    <location>
        <begin position="1"/>
        <end position="26"/>
    </location>
</feature>
<evidence type="ECO:0000313" key="5">
    <source>
        <dbReference type="Proteomes" id="UP000634647"/>
    </source>
</evidence>
<dbReference type="EMBL" id="BNAB01000006">
    <property type="protein sequence ID" value="GHE01438.1"/>
    <property type="molecule type" value="Genomic_DNA"/>
</dbReference>
<reference evidence="2" key="3">
    <citation type="submission" date="2023-06" db="EMBL/GenBank/DDBJ databases">
        <authorList>
            <person name="Sun Q."/>
            <person name="Zhou Y."/>
        </authorList>
    </citation>
    <scope>NUCLEOTIDE SEQUENCE</scope>
    <source>
        <strain evidence="2">CGMCC 1.10859</strain>
    </source>
</reference>
<keyword evidence="4" id="KW-1185">Reference proteome</keyword>
<gene>
    <name evidence="2" type="ORF">GCM10008024_16910</name>
    <name evidence="3" type="ORF">SAMN05444006_107154</name>
</gene>
<dbReference type="PROSITE" id="PS51257">
    <property type="entry name" value="PROKAR_LIPOPROTEIN"/>
    <property type="match status" value="1"/>
</dbReference>
<sequence>MIRRPQTQAPAAAIAALAMLGGCAPAQGVGAPAEARGAGAPPVVYRGIDTVLIDKDLVDFRVSMTGALGPDDVLAYARCAAAQYALIRGFGFARQVRTTVNVDGGVWRADAVYTISAALPPGPKTIDAEVTVRDCGAQGIPTV</sequence>